<dbReference type="RefSeq" id="WP_368380904.1">
    <property type="nucleotide sequence ID" value="NZ_JBFRYA010000005.1"/>
</dbReference>
<protein>
    <submittedName>
        <fullName evidence="1">DUF1501 domain-containing protein</fullName>
    </submittedName>
</protein>
<name>A0ABV3U439_9GAMM</name>
<dbReference type="Pfam" id="PF07394">
    <property type="entry name" value="DUF1501"/>
    <property type="match status" value="1"/>
</dbReference>
<sequence>MAAEMKRRELLRLMSMIGAFGVVPMSWGGVTAARNKVLVLLELNGGNDSLNTFVPLTQFDQYKVLRPKLHLQADERVKLDDEFALHNALSGLMPAWQDQDMALVHGLGYEQPNLSHFRSIEIWDTASKSDEYGEHGWLASGATKKTKYGIDALVLGRNAGPVTGLGNTVLQAQGLLKGFVAKGRQLEFKKNSAPHNAAYAHLLATQNTLSAVAKDLLPILRNTSAVKTPFPDTQLGKQLAEVALLINSGVDIPVYKVALSGFDTHRNQKAVHQRLLGVMGAAVSAFRQEMIRAGKWDDVVLMTYSEFGRRPKMNGSGGTDHGTAATHLVMGGKVKSGHIGEHPLLPVKDNANMQFTTDFRMLYQTIIDQWFEQPDVRLADGVEGKLPLFDKLS</sequence>
<proteinExistence type="predicted"/>
<dbReference type="Proteomes" id="UP001557485">
    <property type="component" value="Unassembled WGS sequence"/>
</dbReference>
<comment type="caution">
    <text evidence="1">The sequence shown here is derived from an EMBL/GenBank/DDBJ whole genome shotgun (WGS) entry which is preliminary data.</text>
</comment>
<dbReference type="InterPro" id="IPR010869">
    <property type="entry name" value="DUF1501"/>
</dbReference>
<organism evidence="1 2">
    <name type="scientific">Zhongshania guokunii</name>
    <dbReference type="NCBI Taxonomy" id="641783"/>
    <lineage>
        <taxon>Bacteria</taxon>
        <taxon>Pseudomonadati</taxon>
        <taxon>Pseudomonadota</taxon>
        <taxon>Gammaproteobacteria</taxon>
        <taxon>Cellvibrionales</taxon>
        <taxon>Spongiibacteraceae</taxon>
        <taxon>Zhongshania</taxon>
    </lineage>
</organism>
<evidence type="ECO:0000313" key="2">
    <source>
        <dbReference type="Proteomes" id="UP001557485"/>
    </source>
</evidence>
<accession>A0ABV3U439</accession>
<keyword evidence="2" id="KW-1185">Reference proteome</keyword>
<dbReference type="PANTHER" id="PTHR43737">
    <property type="entry name" value="BLL7424 PROTEIN"/>
    <property type="match status" value="1"/>
</dbReference>
<dbReference type="PANTHER" id="PTHR43737:SF1">
    <property type="entry name" value="DUF1501 DOMAIN-CONTAINING PROTEIN"/>
    <property type="match status" value="1"/>
</dbReference>
<reference evidence="1 2" key="1">
    <citation type="journal article" date="2011" name="Int. J. Syst. Evol. Microbiol.">
        <title>Zhongshania antarctica gen. nov., sp. nov. and Zhongshania guokunii sp. nov., gammaproteobacteria respectively isolated from coastal attached (fast) ice and surface seawater of the Antarctic.</title>
        <authorList>
            <person name="Li H.J."/>
            <person name="Zhang X.Y."/>
            <person name="Chen C.X."/>
            <person name="Zhang Y.J."/>
            <person name="Gao Z.M."/>
            <person name="Yu Y."/>
            <person name="Chen X.L."/>
            <person name="Chen B."/>
            <person name="Zhang Y.Z."/>
        </authorList>
    </citation>
    <scope>NUCLEOTIDE SEQUENCE [LARGE SCALE GENOMIC DNA]</scope>
    <source>
        <strain evidence="1 2">ZS6-22T</strain>
    </source>
</reference>
<dbReference type="EMBL" id="JBFRYA010000005">
    <property type="protein sequence ID" value="MEX1668616.1"/>
    <property type="molecule type" value="Genomic_DNA"/>
</dbReference>
<evidence type="ECO:0000313" key="1">
    <source>
        <dbReference type="EMBL" id="MEX1668616.1"/>
    </source>
</evidence>
<gene>
    <name evidence="1" type="ORF">AB4876_06815</name>
</gene>